<evidence type="ECO:0000256" key="3">
    <source>
        <dbReference type="SAM" id="MobiDB-lite"/>
    </source>
</evidence>
<dbReference type="InterPro" id="IPR000504">
    <property type="entry name" value="RRM_dom"/>
</dbReference>
<protein>
    <recommendedName>
        <fullName evidence="4">RRM domain-containing protein</fullName>
    </recommendedName>
</protein>
<dbReference type="InterPro" id="IPR012677">
    <property type="entry name" value="Nucleotide-bd_a/b_plait_sf"/>
</dbReference>
<dbReference type="GO" id="GO:0003723">
    <property type="term" value="F:RNA binding"/>
    <property type="evidence" value="ECO:0007669"/>
    <property type="project" value="UniProtKB-UniRule"/>
</dbReference>
<sequence>MAHQQHYQSPFGDTTLTKVFVGGLAWETPIDVMRAYFQQFGEIYEAVIINDKNTGKSKGYGFVTFRDAESAKRACDDPNPMIGGRRANCNIASLGRPRPSPPRGRNQYQGGGGTSPIQYRSIAAPPPQQVVYPPYGYTTYAPDYGYHQAMYSPHVQQTPYYNQVYGSSSSTMGAPYYYGYSIQAPRGGALSNIPPAQRIQGPSYLYYPAQVEPHSSSYAPPPPPHLSPAPIISLSFPPSTEAGALQTTSSETEVGPATMTSSNA</sequence>
<feature type="region of interest" description="Disordered" evidence="3">
    <location>
        <begin position="215"/>
        <end position="264"/>
    </location>
</feature>
<feature type="domain" description="RRM" evidence="4">
    <location>
        <begin position="17"/>
        <end position="94"/>
    </location>
</feature>
<dbReference type="CDD" id="cd12384">
    <property type="entry name" value="RRM_RBM24_RBM38_like"/>
    <property type="match status" value="1"/>
</dbReference>
<dbReference type="Proteomes" id="UP001632038">
    <property type="component" value="Unassembled WGS sequence"/>
</dbReference>
<proteinExistence type="predicted"/>
<dbReference type="PROSITE" id="PS50102">
    <property type="entry name" value="RRM"/>
    <property type="match status" value="1"/>
</dbReference>
<accession>A0ABD3BSJ2</accession>
<feature type="region of interest" description="Disordered" evidence="3">
    <location>
        <begin position="93"/>
        <end position="114"/>
    </location>
</feature>
<dbReference type="InterPro" id="IPR035979">
    <property type="entry name" value="RBD_domain_sf"/>
</dbReference>
<evidence type="ECO:0000256" key="1">
    <source>
        <dbReference type="ARBA" id="ARBA00022884"/>
    </source>
</evidence>
<dbReference type="AlphaFoldDB" id="A0ABD3BSJ2"/>
<evidence type="ECO:0000313" key="5">
    <source>
        <dbReference type="EMBL" id="KAL3619675.1"/>
    </source>
</evidence>
<dbReference type="PANTHER" id="PTHR11176">
    <property type="entry name" value="BOULE-RELATED"/>
    <property type="match status" value="1"/>
</dbReference>
<comment type="caution">
    <text evidence="5">The sequence shown here is derived from an EMBL/GenBank/DDBJ whole genome shotgun (WGS) entry which is preliminary data.</text>
</comment>
<name>A0ABD3BSJ2_9LAMI</name>
<dbReference type="Gene3D" id="3.30.70.330">
    <property type="match status" value="1"/>
</dbReference>
<dbReference type="PANTHER" id="PTHR11176:SF23">
    <property type="entry name" value="RNA-BINDING (RRM_RBD_RNP MOTIFS) FAMILY PROTEIN"/>
    <property type="match status" value="1"/>
</dbReference>
<organism evidence="5 6">
    <name type="scientific">Castilleja foliolosa</name>
    <dbReference type="NCBI Taxonomy" id="1961234"/>
    <lineage>
        <taxon>Eukaryota</taxon>
        <taxon>Viridiplantae</taxon>
        <taxon>Streptophyta</taxon>
        <taxon>Embryophyta</taxon>
        <taxon>Tracheophyta</taxon>
        <taxon>Spermatophyta</taxon>
        <taxon>Magnoliopsida</taxon>
        <taxon>eudicotyledons</taxon>
        <taxon>Gunneridae</taxon>
        <taxon>Pentapetalae</taxon>
        <taxon>asterids</taxon>
        <taxon>lamiids</taxon>
        <taxon>Lamiales</taxon>
        <taxon>Orobanchaceae</taxon>
        <taxon>Pedicularideae</taxon>
        <taxon>Castillejinae</taxon>
        <taxon>Castilleja</taxon>
    </lineage>
</organism>
<feature type="compositionally biased region" description="Polar residues" evidence="3">
    <location>
        <begin position="245"/>
        <end position="264"/>
    </location>
</feature>
<evidence type="ECO:0000256" key="2">
    <source>
        <dbReference type="PROSITE-ProRule" id="PRU00176"/>
    </source>
</evidence>
<dbReference type="SUPFAM" id="SSF54928">
    <property type="entry name" value="RNA-binding domain, RBD"/>
    <property type="match status" value="1"/>
</dbReference>
<dbReference type="EMBL" id="JAVIJP010000066">
    <property type="protein sequence ID" value="KAL3619675.1"/>
    <property type="molecule type" value="Genomic_DNA"/>
</dbReference>
<gene>
    <name evidence="5" type="ORF">CASFOL_034587</name>
</gene>
<evidence type="ECO:0000259" key="4">
    <source>
        <dbReference type="PROSITE" id="PS50102"/>
    </source>
</evidence>
<evidence type="ECO:0000313" key="6">
    <source>
        <dbReference type="Proteomes" id="UP001632038"/>
    </source>
</evidence>
<keyword evidence="1 2" id="KW-0694">RNA-binding</keyword>
<keyword evidence="6" id="KW-1185">Reference proteome</keyword>
<dbReference type="SMART" id="SM00360">
    <property type="entry name" value="RRM"/>
    <property type="match status" value="1"/>
</dbReference>
<reference evidence="6" key="1">
    <citation type="journal article" date="2024" name="IScience">
        <title>Strigolactones Initiate the Formation of Haustorium-like Structures in Castilleja.</title>
        <authorList>
            <person name="Buerger M."/>
            <person name="Peterson D."/>
            <person name="Chory J."/>
        </authorList>
    </citation>
    <scope>NUCLEOTIDE SEQUENCE [LARGE SCALE GENOMIC DNA]</scope>
</reference>
<dbReference type="Pfam" id="PF00076">
    <property type="entry name" value="RRM_1"/>
    <property type="match status" value="1"/>
</dbReference>